<proteinExistence type="predicted"/>
<dbReference type="OrthoDB" id="3787976at2759"/>
<name>A0A6A6IQC3_9PLEO</name>
<dbReference type="EMBL" id="ML987191">
    <property type="protein sequence ID" value="KAF2252755.1"/>
    <property type="molecule type" value="Genomic_DNA"/>
</dbReference>
<evidence type="ECO:0000313" key="2">
    <source>
        <dbReference type="EMBL" id="KAF2252755.1"/>
    </source>
</evidence>
<evidence type="ECO:0000256" key="1">
    <source>
        <dbReference type="SAM" id="MobiDB-lite"/>
    </source>
</evidence>
<evidence type="ECO:0000313" key="3">
    <source>
        <dbReference type="Proteomes" id="UP000800094"/>
    </source>
</evidence>
<dbReference type="GeneID" id="54573948"/>
<reference evidence="2" key="1">
    <citation type="journal article" date="2020" name="Stud. Mycol.">
        <title>101 Dothideomycetes genomes: a test case for predicting lifestyles and emergence of pathogens.</title>
        <authorList>
            <person name="Haridas S."/>
            <person name="Albert R."/>
            <person name="Binder M."/>
            <person name="Bloem J."/>
            <person name="Labutti K."/>
            <person name="Salamov A."/>
            <person name="Andreopoulos B."/>
            <person name="Baker S."/>
            <person name="Barry K."/>
            <person name="Bills G."/>
            <person name="Bluhm B."/>
            <person name="Cannon C."/>
            <person name="Castanera R."/>
            <person name="Culley D."/>
            <person name="Daum C."/>
            <person name="Ezra D."/>
            <person name="Gonzalez J."/>
            <person name="Henrissat B."/>
            <person name="Kuo A."/>
            <person name="Liang C."/>
            <person name="Lipzen A."/>
            <person name="Lutzoni F."/>
            <person name="Magnuson J."/>
            <person name="Mondo S."/>
            <person name="Nolan M."/>
            <person name="Ohm R."/>
            <person name="Pangilinan J."/>
            <person name="Park H.-J."/>
            <person name="Ramirez L."/>
            <person name="Alfaro M."/>
            <person name="Sun H."/>
            <person name="Tritt A."/>
            <person name="Yoshinaga Y."/>
            <person name="Zwiers L.-H."/>
            <person name="Turgeon B."/>
            <person name="Goodwin S."/>
            <person name="Spatafora J."/>
            <person name="Crous P."/>
            <person name="Grigoriev I."/>
        </authorList>
    </citation>
    <scope>NUCLEOTIDE SEQUENCE</scope>
    <source>
        <strain evidence="2">CBS 122368</strain>
    </source>
</reference>
<sequence length="447" mass="50817">MPLESLLTEIALASSLFISRRTRIMSSPAQESIAFAPFGLGEIYWRAMSPFGLLPSVTRLSMYALKVPHPTRQHYVSTMLIIQGLCRTWIRDRFTGQTLMKGAKFLQQVDTIRLQRPPNIHPVSYISGMQRAPFRFKIAERLPMAEDGSDPRLRELYPSMCLGALHWQPLTGKVSMQPYVLYTLTARVRVKTTGLQDSQPSTTRAIAIMPRVPARPPIYTGAFPEEYSLRSVARVRTHLCGRRIGTLELSADEPQPINLMDSSPRSSTIVVLRLSFEPARKVLGHAIEPYTWGFRIRTRLQRRVFYTTRSFDEEPTLVDARRKQYVGLHTHVLQSEEREYLELPWRIGHTAPNGTILSANEQLSSWLLMIPIMFTTKKSLIPSCLTAAVAVRYSVLLDVRVIGPWTLPAPLEIPLQVTRDSQRTGEDSENGCSEATEPPPDYRRRVY</sequence>
<protein>
    <recommendedName>
        <fullName evidence="4">Arrestin-like N-terminal domain-containing protein</fullName>
    </recommendedName>
</protein>
<dbReference type="AlphaFoldDB" id="A0A6A6IQC3"/>
<evidence type="ECO:0008006" key="4">
    <source>
        <dbReference type="Google" id="ProtNLM"/>
    </source>
</evidence>
<organism evidence="2 3">
    <name type="scientific">Trematosphaeria pertusa</name>
    <dbReference type="NCBI Taxonomy" id="390896"/>
    <lineage>
        <taxon>Eukaryota</taxon>
        <taxon>Fungi</taxon>
        <taxon>Dikarya</taxon>
        <taxon>Ascomycota</taxon>
        <taxon>Pezizomycotina</taxon>
        <taxon>Dothideomycetes</taxon>
        <taxon>Pleosporomycetidae</taxon>
        <taxon>Pleosporales</taxon>
        <taxon>Massarineae</taxon>
        <taxon>Trematosphaeriaceae</taxon>
        <taxon>Trematosphaeria</taxon>
    </lineage>
</organism>
<keyword evidence="3" id="KW-1185">Reference proteome</keyword>
<dbReference type="Proteomes" id="UP000800094">
    <property type="component" value="Unassembled WGS sequence"/>
</dbReference>
<dbReference type="RefSeq" id="XP_033687759.1">
    <property type="nucleotide sequence ID" value="XM_033820618.1"/>
</dbReference>
<feature type="region of interest" description="Disordered" evidence="1">
    <location>
        <begin position="419"/>
        <end position="447"/>
    </location>
</feature>
<gene>
    <name evidence="2" type="ORF">BU26DRAFT_208714</name>
</gene>
<accession>A0A6A6IQC3</accession>